<reference evidence="3" key="1">
    <citation type="journal article" date="2020" name="Fungal Divers.">
        <title>Resolving the Mortierellaceae phylogeny through synthesis of multi-gene phylogenetics and phylogenomics.</title>
        <authorList>
            <person name="Vandepol N."/>
            <person name="Liber J."/>
            <person name="Desiro A."/>
            <person name="Na H."/>
            <person name="Kennedy M."/>
            <person name="Barry K."/>
            <person name="Grigoriev I.V."/>
            <person name="Miller A.N."/>
            <person name="O'Donnell K."/>
            <person name="Stajich J.E."/>
            <person name="Bonito G."/>
        </authorList>
    </citation>
    <scope>NUCLEOTIDE SEQUENCE</scope>
    <source>
        <strain evidence="3">NRRL 28262</strain>
    </source>
</reference>
<dbReference type="InterPro" id="IPR036815">
    <property type="entry name" value="14-3-3_dom_sf"/>
</dbReference>
<evidence type="ECO:0000259" key="2">
    <source>
        <dbReference type="Pfam" id="PF00244"/>
    </source>
</evidence>
<dbReference type="Gene3D" id="1.20.190.20">
    <property type="entry name" value="14-3-3 domain"/>
    <property type="match status" value="1"/>
</dbReference>
<evidence type="ECO:0000256" key="1">
    <source>
        <dbReference type="ARBA" id="ARBA00006141"/>
    </source>
</evidence>
<evidence type="ECO:0000313" key="4">
    <source>
        <dbReference type="Proteomes" id="UP001194580"/>
    </source>
</evidence>
<gene>
    <name evidence="3" type="ORF">BGZ95_010567</name>
</gene>
<dbReference type="Pfam" id="PF00244">
    <property type="entry name" value="14-3-3"/>
    <property type="match status" value="1"/>
</dbReference>
<protein>
    <recommendedName>
        <fullName evidence="2">14-3-3 domain-containing protein</fullName>
    </recommendedName>
</protein>
<accession>A0AAD4DCW2</accession>
<dbReference type="EMBL" id="JAAAIL010000717">
    <property type="protein sequence ID" value="KAG0273626.1"/>
    <property type="molecule type" value="Genomic_DNA"/>
</dbReference>
<keyword evidence="4" id="KW-1185">Reference proteome</keyword>
<comment type="similarity">
    <text evidence="1">Belongs to the 14-3-3 family.</text>
</comment>
<feature type="domain" description="14-3-3" evidence="2">
    <location>
        <begin position="61"/>
        <end position="217"/>
    </location>
</feature>
<dbReference type="SUPFAM" id="SSF48445">
    <property type="entry name" value="14-3-3 protein"/>
    <property type="match status" value="1"/>
</dbReference>
<proteinExistence type="inferred from homology"/>
<dbReference type="Proteomes" id="UP001194580">
    <property type="component" value="Unassembled WGS sequence"/>
</dbReference>
<comment type="caution">
    <text evidence="3">The sequence shown here is derived from an EMBL/GenBank/DDBJ whole genome shotgun (WGS) entry which is preliminary data.</text>
</comment>
<organism evidence="3 4">
    <name type="scientific">Linnemannia exigua</name>
    <dbReference type="NCBI Taxonomy" id="604196"/>
    <lineage>
        <taxon>Eukaryota</taxon>
        <taxon>Fungi</taxon>
        <taxon>Fungi incertae sedis</taxon>
        <taxon>Mucoromycota</taxon>
        <taxon>Mortierellomycotina</taxon>
        <taxon>Mortierellomycetes</taxon>
        <taxon>Mortierellales</taxon>
        <taxon>Mortierellaceae</taxon>
        <taxon>Linnemannia</taxon>
    </lineage>
</organism>
<dbReference type="InterPro" id="IPR023410">
    <property type="entry name" value="14-3-3_domain"/>
</dbReference>
<dbReference type="AlphaFoldDB" id="A0AAD4DCW2"/>
<name>A0AAD4DCW2_9FUNG</name>
<evidence type="ECO:0000313" key="3">
    <source>
        <dbReference type="EMBL" id="KAG0273626.1"/>
    </source>
</evidence>
<sequence length="231" mass="26750">MFTISQTDTPTEEYAKLHKQLAHNLKETAPTNIEELNAAHFRKLMEACNNDIATRNNRGLRASADKKTDDAEIAQLTKDFIEPLNYIFRSRITTEPVAIISYKKMKGNYCRYIAEYLTDHDKREQQAYFDGALSAYLEAKEDAASSGLNPCDPLCLELHFSIAKLYYAMKLFRSARWTNALTYRTLHKAEDLERLDEENRKLSEDILNRMERMRGHWTHQMLNGNTGDMSV</sequence>